<dbReference type="SUPFAM" id="SSF52540">
    <property type="entry name" value="P-loop containing nucleoside triphosphate hydrolases"/>
    <property type="match status" value="1"/>
</dbReference>
<dbReference type="Proteomes" id="UP001442494">
    <property type="component" value="Unassembled WGS sequence"/>
</dbReference>
<dbReference type="RefSeq" id="WP_190423422.1">
    <property type="nucleotide sequence ID" value="NZ_JAMPKK010000060.1"/>
</dbReference>
<gene>
    <name evidence="1" type="ORF">NDI37_22040</name>
</gene>
<reference evidence="1 2" key="1">
    <citation type="submission" date="2022-04" db="EMBL/GenBank/DDBJ databases">
        <title>Positive selection, recombination, and allopatry shape intraspecific diversity of widespread and dominant cyanobacteria.</title>
        <authorList>
            <person name="Wei J."/>
            <person name="Shu W."/>
            <person name="Hu C."/>
        </authorList>
    </citation>
    <scope>NUCLEOTIDE SEQUENCE [LARGE SCALE GENOMIC DNA]</scope>
    <source>
        <strain evidence="1 2">GB2-A5</strain>
    </source>
</reference>
<accession>A0ABV0JUP6</accession>
<sequence>MTKLKITKRISNALISSVGAGVVPRIGLEYIAVGREKEVKAVLQDLDNIGEGSAAFRFIVGRYGSGKSFMLQLIRNYAMEKGFVVADADLSPERRLTGTDGKGVATYRELMQNFSTKIRPEGGALTPILEGWINGIQNQVAQDNDMRPNDSGFDDLVETRIREVVKDVEGLVHGFDFANVIIAYWRGYRLDDDDKKEAALRWLRGEFGTKTEAKSALGVRVIIDDETWYDYLKLFAKFISDIGYKGLLILLDEAVHLYKITHTASRQKNYDKLLAMFNDTMQGRAENLGIYLGGTPEFVEDKRRGLYSDEALRSRLSSRVKNGHKDISAPVIQLETLTSQNISELLYRLVDVHAAHYNYNKTLKPSELQEFMQEVVNRLGAEKFLTPREVVRDFISILNIMQQNPDISFNELIRGDNFKPTPPSKNSDVDGDNEFAEFTL</sequence>
<dbReference type="GO" id="GO:0005524">
    <property type="term" value="F:ATP binding"/>
    <property type="evidence" value="ECO:0007669"/>
    <property type="project" value="UniProtKB-KW"/>
</dbReference>
<proteinExistence type="predicted"/>
<name>A0ABV0JUP6_9CYAN</name>
<protein>
    <submittedName>
        <fullName evidence="1">ATP-binding protein</fullName>
    </submittedName>
</protein>
<dbReference type="InterPro" id="IPR027417">
    <property type="entry name" value="P-loop_NTPase"/>
</dbReference>
<evidence type="ECO:0000313" key="1">
    <source>
        <dbReference type="EMBL" id="MEP0867136.1"/>
    </source>
</evidence>
<keyword evidence="2" id="KW-1185">Reference proteome</keyword>
<dbReference type="Pfam" id="PF10923">
    <property type="entry name" value="BrxC_BrxD"/>
    <property type="match status" value="1"/>
</dbReference>
<dbReference type="InterPro" id="IPR021228">
    <property type="entry name" value="BrxD"/>
</dbReference>
<evidence type="ECO:0000313" key="2">
    <source>
        <dbReference type="Proteomes" id="UP001442494"/>
    </source>
</evidence>
<comment type="caution">
    <text evidence="1">The sequence shown here is derived from an EMBL/GenBank/DDBJ whole genome shotgun (WGS) entry which is preliminary data.</text>
</comment>
<keyword evidence="1" id="KW-0067">ATP-binding</keyword>
<keyword evidence="1" id="KW-0547">Nucleotide-binding</keyword>
<dbReference type="EMBL" id="JAMPKK010000060">
    <property type="protein sequence ID" value="MEP0867136.1"/>
    <property type="molecule type" value="Genomic_DNA"/>
</dbReference>
<organism evidence="1 2">
    <name type="scientific">Funiculus sociatus GB2-A5</name>
    <dbReference type="NCBI Taxonomy" id="2933946"/>
    <lineage>
        <taxon>Bacteria</taxon>
        <taxon>Bacillati</taxon>
        <taxon>Cyanobacteriota</taxon>
        <taxon>Cyanophyceae</taxon>
        <taxon>Coleofasciculales</taxon>
        <taxon>Coleofasciculaceae</taxon>
        <taxon>Funiculus</taxon>
    </lineage>
</organism>